<dbReference type="AlphaFoldDB" id="A0AAF0ZAU5"/>
<gene>
    <name evidence="2" type="ORF">SAY89_12375</name>
</gene>
<dbReference type="EMBL" id="CP138348">
    <property type="protein sequence ID" value="WPF87599.1"/>
    <property type="molecule type" value="Genomic_DNA"/>
</dbReference>
<accession>A0AAF0ZAU5</accession>
<protein>
    <submittedName>
        <fullName evidence="2">PIN domain-containing protein</fullName>
    </submittedName>
</protein>
<evidence type="ECO:0000313" key="2">
    <source>
        <dbReference type="EMBL" id="WPF87599.1"/>
    </source>
</evidence>
<dbReference type="Pfam" id="PF01850">
    <property type="entry name" value="PIN"/>
    <property type="match status" value="1"/>
</dbReference>
<proteinExistence type="predicted"/>
<sequence length="109" mass="12851">MIKNYDIIIPSTIIPEVDYLATKYLGESAFAIFIEDLFNGYFEYISVNIDDLKRAYIIMEKYQDIYLGIVDTSIVALAEKYEIRKILTLDRRHFSLIKPNKMEYIELLP</sequence>
<evidence type="ECO:0000259" key="1">
    <source>
        <dbReference type="Pfam" id="PF01850"/>
    </source>
</evidence>
<name>A0AAF0ZAU5_9CHRO</name>
<feature type="domain" description="PIN" evidence="1">
    <location>
        <begin position="5"/>
        <end position="94"/>
    </location>
</feature>
<organism evidence="2">
    <name type="scientific">Cyanobacterium aponinum AL20115</name>
    <dbReference type="NCBI Taxonomy" id="3090662"/>
    <lineage>
        <taxon>Bacteria</taxon>
        <taxon>Bacillati</taxon>
        <taxon>Cyanobacteriota</taxon>
        <taxon>Cyanophyceae</taxon>
        <taxon>Oscillatoriophycideae</taxon>
        <taxon>Chroococcales</taxon>
        <taxon>Geminocystaceae</taxon>
        <taxon>Cyanobacterium</taxon>
    </lineage>
</organism>
<dbReference type="InterPro" id="IPR029060">
    <property type="entry name" value="PIN-like_dom_sf"/>
</dbReference>
<dbReference type="InterPro" id="IPR002716">
    <property type="entry name" value="PIN_dom"/>
</dbReference>
<dbReference type="SUPFAM" id="SSF88723">
    <property type="entry name" value="PIN domain-like"/>
    <property type="match status" value="1"/>
</dbReference>
<dbReference type="RefSeq" id="WP_320001121.1">
    <property type="nucleotide sequence ID" value="NZ_CP138348.1"/>
</dbReference>
<dbReference type="Gene3D" id="3.40.50.1010">
    <property type="entry name" value="5'-nuclease"/>
    <property type="match status" value="1"/>
</dbReference>
<reference evidence="2" key="1">
    <citation type="submission" date="2023-11" db="EMBL/GenBank/DDBJ databases">
        <title>Genome sequence of Cyanobacterium aponinum BCRC AL20115.</title>
        <authorList>
            <person name="Chang H.-Y."/>
            <person name="Lin K.-M."/>
            <person name="Hsueh H.-T."/>
            <person name="Chu H.-A."/>
            <person name="Kuo C.-H."/>
        </authorList>
    </citation>
    <scope>NUCLEOTIDE SEQUENCE</scope>
    <source>
        <strain evidence="2">AL20115</strain>
    </source>
</reference>